<dbReference type="OrthoDB" id="9783944at2"/>
<protein>
    <recommendedName>
        <fullName evidence="5">Hemolysin-type calcium-binding region</fullName>
    </recommendedName>
</protein>
<dbReference type="PANTHER" id="PTHR38340">
    <property type="entry name" value="S-LAYER PROTEIN"/>
    <property type="match status" value="1"/>
</dbReference>
<dbReference type="InterPro" id="IPR050557">
    <property type="entry name" value="RTX_toxin/Mannuronan_C5-epim"/>
</dbReference>
<evidence type="ECO:0000256" key="1">
    <source>
        <dbReference type="ARBA" id="ARBA00004613"/>
    </source>
</evidence>
<name>A0A1J1LD06_9CYAN</name>
<dbReference type="PANTHER" id="PTHR38340:SF1">
    <property type="entry name" value="S-LAYER PROTEIN"/>
    <property type="match status" value="1"/>
</dbReference>
<dbReference type="STRING" id="671072.PL9214290069"/>
<dbReference type="RefSeq" id="WP_072717483.1">
    <property type="nucleotide sequence ID" value="NZ_LN889782.1"/>
</dbReference>
<dbReference type="InterPro" id="IPR001343">
    <property type="entry name" value="Hemolysn_Ca-bd"/>
</dbReference>
<dbReference type="SUPFAM" id="SSF51120">
    <property type="entry name" value="beta-Roll"/>
    <property type="match status" value="2"/>
</dbReference>
<dbReference type="AlphaFoldDB" id="A0A1J1LD06"/>
<accession>A0A1J1LD06</accession>
<dbReference type="PRINTS" id="PR00313">
    <property type="entry name" value="CABNDNGRPT"/>
</dbReference>
<dbReference type="Gene3D" id="2.150.10.10">
    <property type="entry name" value="Serralysin-like metalloprotease, C-terminal"/>
    <property type="match status" value="2"/>
</dbReference>
<dbReference type="GO" id="GO:0005509">
    <property type="term" value="F:calcium ion binding"/>
    <property type="evidence" value="ECO:0007669"/>
    <property type="project" value="InterPro"/>
</dbReference>
<gene>
    <name evidence="3" type="ORF">PL9214290069</name>
</gene>
<evidence type="ECO:0000313" key="3">
    <source>
        <dbReference type="EMBL" id="CUR30479.1"/>
    </source>
</evidence>
<organism evidence="3 4">
    <name type="scientific">Planktothrix tepida PCC 9214</name>
    <dbReference type="NCBI Taxonomy" id="671072"/>
    <lineage>
        <taxon>Bacteria</taxon>
        <taxon>Bacillati</taxon>
        <taxon>Cyanobacteriota</taxon>
        <taxon>Cyanophyceae</taxon>
        <taxon>Oscillatoriophycideae</taxon>
        <taxon>Oscillatoriales</taxon>
        <taxon>Microcoleaceae</taxon>
        <taxon>Planktothrix</taxon>
    </lineage>
</organism>
<keyword evidence="2" id="KW-0964">Secreted</keyword>
<evidence type="ECO:0000313" key="4">
    <source>
        <dbReference type="Proteomes" id="UP000184315"/>
    </source>
</evidence>
<keyword evidence="4" id="KW-1185">Reference proteome</keyword>
<comment type="subcellular location">
    <subcellularLocation>
        <location evidence="1">Secreted</location>
    </subcellularLocation>
</comment>
<dbReference type="GO" id="GO:0005576">
    <property type="term" value="C:extracellular region"/>
    <property type="evidence" value="ECO:0007669"/>
    <property type="project" value="UniProtKB-SubCell"/>
</dbReference>
<reference evidence="4" key="1">
    <citation type="submission" date="2015-10" db="EMBL/GenBank/DDBJ databases">
        <authorList>
            <person name="Regsiter A."/>
            <person name="william w."/>
        </authorList>
    </citation>
    <scope>NUCLEOTIDE SEQUENCE [LARGE SCALE GENOMIC DNA]</scope>
</reference>
<dbReference type="Pfam" id="PF00353">
    <property type="entry name" value="HemolysinCabind"/>
    <property type="match status" value="3"/>
</dbReference>
<evidence type="ECO:0008006" key="5">
    <source>
        <dbReference type="Google" id="ProtNLM"/>
    </source>
</evidence>
<sequence>MALQPSNQNGISFLVGDNTAESIILSSGQLNNYPGGVLALDGNDTVIGSENSEFINGNTGLDSLIGNGGSDTLRGGKQDDILDGGSGNDFLAGDLDQDIVRGGEGNDSLYGGKNSDQLFGDAGDDILSGDKDNDTLTGGTGKDTFVLVTDGGLDVITDFENNIDIIKLPDGVTFNDILLQPSSVNTLVIVQSTGEQLAQINNISVSNLTAASFGATTTNVIPDIPSIPDIPGIPDIPTTPVSSNSL</sequence>
<dbReference type="InterPro" id="IPR011049">
    <property type="entry name" value="Serralysin-like_metalloprot_C"/>
</dbReference>
<evidence type="ECO:0000256" key="2">
    <source>
        <dbReference type="ARBA" id="ARBA00022525"/>
    </source>
</evidence>
<dbReference type="EMBL" id="CZDF01000132">
    <property type="protein sequence ID" value="CUR30479.1"/>
    <property type="molecule type" value="Genomic_DNA"/>
</dbReference>
<proteinExistence type="predicted"/>
<dbReference type="Proteomes" id="UP000184315">
    <property type="component" value="Unassembled WGS sequence"/>
</dbReference>